<feature type="transmembrane region" description="Helical" evidence="24">
    <location>
        <begin position="125"/>
        <end position="145"/>
    </location>
</feature>
<reference evidence="28" key="1">
    <citation type="journal article" date="2019" name="Int. J. Syst. Evol. Microbiol.">
        <title>The Global Catalogue of Microorganisms (GCM) 10K type strain sequencing project: providing services to taxonomists for standard genome sequencing and annotation.</title>
        <authorList>
            <consortium name="The Broad Institute Genomics Platform"/>
            <consortium name="The Broad Institute Genome Sequencing Center for Infectious Disease"/>
            <person name="Wu L."/>
            <person name="Ma J."/>
        </authorList>
    </citation>
    <scope>NUCLEOTIDE SEQUENCE [LARGE SCALE GENOMIC DNA]</scope>
    <source>
        <strain evidence="28">JCM 12696</strain>
    </source>
</reference>
<dbReference type="EMBL" id="BAAAKV010000064">
    <property type="protein sequence ID" value="GAA1191501.1"/>
    <property type="molecule type" value="Genomic_DNA"/>
</dbReference>
<keyword evidence="15" id="KW-0904">Protein phosphatase</keyword>
<evidence type="ECO:0000256" key="2">
    <source>
        <dbReference type="ARBA" id="ARBA00001936"/>
    </source>
</evidence>
<accession>A0ABP4FRD9</accession>
<evidence type="ECO:0000256" key="20">
    <source>
        <dbReference type="ARBA" id="ARBA00023211"/>
    </source>
</evidence>
<comment type="catalytic activity">
    <reaction evidence="1">
        <text>ATP + protein L-histidine = ADP + protein N-phospho-L-histidine.</text>
        <dbReference type="EC" id="2.7.13.3"/>
    </reaction>
</comment>
<evidence type="ECO:0000256" key="24">
    <source>
        <dbReference type="SAM" id="Phobius"/>
    </source>
</evidence>
<comment type="caution">
    <text evidence="27">The sequence shown here is derived from an EMBL/GenBank/DDBJ whole genome shotgun (WGS) entry which is preliminary data.</text>
</comment>
<evidence type="ECO:0000256" key="5">
    <source>
        <dbReference type="ARBA" id="ARBA00012438"/>
    </source>
</evidence>
<dbReference type="PANTHER" id="PTHR44936">
    <property type="entry name" value="SENSOR PROTEIN CREC"/>
    <property type="match status" value="1"/>
</dbReference>
<evidence type="ECO:0000256" key="6">
    <source>
        <dbReference type="ARBA" id="ARBA00022475"/>
    </source>
</evidence>
<comment type="cofactor">
    <cofactor evidence="3">
        <name>Mg(2+)</name>
        <dbReference type="ChEBI" id="CHEBI:18420"/>
    </cofactor>
</comment>
<evidence type="ECO:0000256" key="21">
    <source>
        <dbReference type="ARBA" id="ARBA00040454"/>
    </source>
</evidence>
<dbReference type="SUPFAM" id="SSF47384">
    <property type="entry name" value="Homodimeric domain of signal transducing histidine kinase"/>
    <property type="match status" value="1"/>
</dbReference>
<evidence type="ECO:0000256" key="17">
    <source>
        <dbReference type="ARBA" id="ARBA00023012"/>
    </source>
</evidence>
<protein>
    <recommendedName>
        <fullName evidence="21">Signal transduction histidine-protein kinase/phosphatase MprB</fullName>
        <ecNumber evidence="5">2.7.13.3</ecNumber>
    </recommendedName>
    <alternativeName>
        <fullName evidence="22">Mycobacterial persistence regulator B</fullName>
    </alternativeName>
</protein>
<evidence type="ECO:0000256" key="9">
    <source>
        <dbReference type="ARBA" id="ARBA00022692"/>
    </source>
</evidence>
<dbReference type="Gene3D" id="3.30.450.250">
    <property type="match status" value="1"/>
</dbReference>
<keyword evidence="6" id="KW-1003">Cell membrane</keyword>
<evidence type="ECO:0000256" key="23">
    <source>
        <dbReference type="SAM" id="MobiDB-lite"/>
    </source>
</evidence>
<keyword evidence="24" id="KW-0472">Membrane</keyword>
<dbReference type="InterPro" id="IPR003594">
    <property type="entry name" value="HATPase_dom"/>
</dbReference>
<dbReference type="InterPro" id="IPR036097">
    <property type="entry name" value="HisK_dim/P_sf"/>
</dbReference>
<proteinExistence type="predicted"/>
<keyword evidence="20" id="KW-0464">Manganese</keyword>
<dbReference type="InterPro" id="IPR005467">
    <property type="entry name" value="His_kinase_dom"/>
</dbReference>
<evidence type="ECO:0000313" key="28">
    <source>
        <dbReference type="Proteomes" id="UP001501371"/>
    </source>
</evidence>
<dbReference type="InterPro" id="IPR003660">
    <property type="entry name" value="HAMP_dom"/>
</dbReference>
<dbReference type="Pfam" id="PF02518">
    <property type="entry name" value="HATPase_c"/>
    <property type="match status" value="1"/>
</dbReference>
<dbReference type="PANTHER" id="PTHR44936:SF9">
    <property type="entry name" value="SENSOR PROTEIN CREC"/>
    <property type="match status" value="1"/>
</dbReference>
<keyword evidence="12" id="KW-0378">Hydrolase</keyword>
<evidence type="ECO:0000256" key="11">
    <source>
        <dbReference type="ARBA" id="ARBA00022777"/>
    </source>
</evidence>
<organism evidence="27 28">
    <name type="scientific">Streptomyces hebeiensis</name>
    <dbReference type="NCBI Taxonomy" id="229486"/>
    <lineage>
        <taxon>Bacteria</taxon>
        <taxon>Bacillati</taxon>
        <taxon>Actinomycetota</taxon>
        <taxon>Actinomycetes</taxon>
        <taxon>Kitasatosporales</taxon>
        <taxon>Streptomycetaceae</taxon>
        <taxon>Streptomyces</taxon>
    </lineage>
</organism>
<feature type="domain" description="HAMP" evidence="26">
    <location>
        <begin position="149"/>
        <end position="201"/>
    </location>
</feature>
<evidence type="ECO:0000259" key="25">
    <source>
        <dbReference type="PROSITE" id="PS50109"/>
    </source>
</evidence>
<evidence type="ECO:0000256" key="15">
    <source>
        <dbReference type="ARBA" id="ARBA00022912"/>
    </source>
</evidence>
<evidence type="ECO:0000256" key="18">
    <source>
        <dbReference type="ARBA" id="ARBA00023016"/>
    </source>
</evidence>
<comment type="cofactor">
    <cofactor evidence="2">
        <name>Mn(2+)</name>
        <dbReference type="ChEBI" id="CHEBI:29035"/>
    </cofactor>
</comment>
<keyword evidence="8" id="KW-0808">Transferase</keyword>
<feature type="compositionally biased region" description="Low complexity" evidence="23">
    <location>
        <begin position="498"/>
        <end position="511"/>
    </location>
</feature>
<name>A0ABP4FRD9_9ACTN</name>
<dbReference type="EC" id="2.7.13.3" evidence="5"/>
<dbReference type="Gene3D" id="1.10.287.130">
    <property type="match status" value="1"/>
</dbReference>
<evidence type="ECO:0000256" key="16">
    <source>
        <dbReference type="ARBA" id="ARBA00022989"/>
    </source>
</evidence>
<keyword evidence="17" id="KW-0902">Two-component regulatory system</keyword>
<keyword evidence="13" id="KW-0067">ATP-binding</keyword>
<feature type="transmembrane region" description="Helical" evidence="24">
    <location>
        <begin position="6"/>
        <end position="27"/>
    </location>
</feature>
<keyword evidence="10" id="KW-0547">Nucleotide-binding</keyword>
<evidence type="ECO:0000256" key="14">
    <source>
        <dbReference type="ARBA" id="ARBA00022842"/>
    </source>
</evidence>
<keyword evidence="19" id="KW-0843">Virulence</keyword>
<sequence length="534" mass="56970">MRRRLIQSTLAVVLVVIAVFGLSLVLVETRTISSSAQESVDSEALRLVSIVDSRLIGGDHITARVLTQQVGEKRYARIDIPGRQPVEIGTRPSGSVIRGTAKGEEGETVVVEEPRSSVNGEVGRTLLIIGMVALLAVIAAVLLAVRQANKLASPLTDLAETAERLGSGDPRPRHKRYSVPELDRVADVLDASAERIARMLTAERRLAADASHQLRTPLTALSMRLEEISATDDLDTVKEEAMVALTQVERLTDVVERLLTNARDPRTGSAVAFDLDEVVKQQLEEWRPAYRSAGRALVCSGRHGMRAVGTPGAVAQVLAALIENSLMHGGGTVALRTRVTGNQAVVEVADEGPGVPPDLGARIFERTISGRNSTGIGLAVARDLAEADGGRLELLQQKPAVFALFLSRQARPHKKTRAGQRTGELRRRCRRRTGPGPGAGGRPVRPAYGARAVSCGVGVGGVPGRGGCPLQRRMRWRWARSASRPAAPRPVFGPGPLSAAASRSSRSTAGSDPRTRSEAVAPVSAGRARKTQLR</sequence>
<dbReference type="InterPro" id="IPR050980">
    <property type="entry name" value="2C_sensor_his_kinase"/>
</dbReference>
<dbReference type="PROSITE" id="PS50109">
    <property type="entry name" value="HIS_KIN"/>
    <property type="match status" value="1"/>
</dbReference>
<dbReference type="PRINTS" id="PR00344">
    <property type="entry name" value="BCTRLSENSOR"/>
</dbReference>
<evidence type="ECO:0000259" key="26">
    <source>
        <dbReference type="PROSITE" id="PS50885"/>
    </source>
</evidence>
<comment type="subcellular location">
    <subcellularLocation>
        <location evidence="4">Cell membrane</location>
        <topology evidence="4">Multi-pass membrane protein</topology>
    </subcellularLocation>
</comment>
<dbReference type="InterPro" id="IPR004358">
    <property type="entry name" value="Sig_transdc_His_kin-like_C"/>
</dbReference>
<keyword evidence="14" id="KW-0460">Magnesium</keyword>
<dbReference type="InterPro" id="IPR036890">
    <property type="entry name" value="HATPase_C_sf"/>
</dbReference>
<evidence type="ECO:0000256" key="22">
    <source>
        <dbReference type="ARBA" id="ARBA00041776"/>
    </source>
</evidence>
<dbReference type="Pfam" id="PF00512">
    <property type="entry name" value="HisKA"/>
    <property type="match status" value="1"/>
</dbReference>
<dbReference type="InterPro" id="IPR040868">
    <property type="entry name" value="DraK_HK_N"/>
</dbReference>
<gene>
    <name evidence="27" type="primary">draK</name>
    <name evidence="27" type="ORF">GCM10009654_56130</name>
</gene>
<feature type="domain" description="Histidine kinase" evidence="25">
    <location>
        <begin position="209"/>
        <end position="410"/>
    </location>
</feature>
<dbReference type="GO" id="GO:0016301">
    <property type="term" value="F:kinase activity"/>
    <property type="evidence" value="ECO:0007669"/>
    <property type="project" value="UniProtKB-KW"/>
</dbReference>
<keyword evidence="11 27" id="KW-0418">Kinase</keyword>
<dbReference type="PROSITE" id="PS50885">
    <property type="entry name" value="HAMP"/>
    <property type="match status" value="1"/>
</dbReference>
<dbReference type="SMART" id="SM00388">
    <property type="entry name" value="HisKA"/>
    <property type="match status" value="1"/>
</dbReference>
<dbReference type="CDD" id="cd00075">
    <property type="entry name" value="HATPase"/>
    <property type="match status" value="1"/>
</dbReference>
<dbReference type="Pfam" id="PF18092">
    <property type="entry name" value="DraK_HK_N"/>
    <property type="match status" value="1"/>
</dbReference>
<evidence type="ECO:0000256" key="4">
    <source>
        <dbReference type="ARBA" id="ARBA00004651"/>
    </source>
</evidence>
<keyword evidence="9 24" id="KW-0812">Transmembrane</keyword>
<evidence type="ECO:0000256" key="1">
    <source>
        <dbReference type="ARBA" id="ARBA00000085"/>
    </source>
</evidence>
<keyword evidence="18" id="KW-0346">Stress response</keyword>
<evidence type="ECO:0000256" key="13">
    <source>
        <dbReference type="ARBA" id="ARBA00022840"/>
    </source>
</evidence>
<keyword evidence="28" id="KW-1185">Reference proteome</keyword>
<evidence type="ECO:0000256" key="8">
    <source>
        <dbReference type="ARBA" id="ARBA00022679"/>
    </source>
</evidence>
<dbReference type="CDD" id="cd00082">
    <property type="entry name" value="HisKA"/>
    <property type="match status" value="1"/>
</dbReference>
<dbReference type="Gene3D" id="3.30.565.10">
    <property type="entry name" value="Histidine kinase-like ATPase, C-terminal domain"/>
    <property type="match status" value="1"/>
</dbReference>
<evidence type="ECO:0000256" key="12">
    <source>
        <dbReference type="ARBA" id="ARBA00022801"/>
    </source>
</evidence>
<dbReference type="SUPFAM" id="SSF55874">
    <property type="entry name" value="ATPase domain of HSP90 chaperone/DNA topoisomerase II/histidine kinase"/>
    <property type="match status" value="1"/>
</dbReference>
<evidence type="ECO:0000256" key="19">
    <source>
        <dbReference type="ARBA" id="ARBA00023026"/>
    </source>
</evidence>
<dbReference type="InterPro" id="IPR003661">
    <property type="entry name" value="HisK_dim/P_dom"/>
</dbReference>
<dbReference type="Gene3D" id="6.10.340.10">
    <property type="match status" value="1"/>
</dbReference>
<dbReference type="SMART" id="SM00387">
    <property type="entry name" value="HATPase_c"/>
    <property type="match status" value="1"/>
</dbReference>
<dbReference type="Proteomes" id="UP001501371">
    <property type="component" value="Unassembled WGS sequence"/>
</dbReference>
<evidence type="ECO:0000256" key="7">
    <source>
        <dbReference type="ARBA" id="ARBA00022553"/>
    </source>
</evidence>
<evidence type="ECO:0000256" key="3">
    <source>
        <dbReference type="ARBA" id="ARBA00001946"/>
    </source>
</evidence>
<keyword evidence="7" id="KW-0597">Phosphoprotein</keyword>
<keyword evidence="16 24" id="KW-1133">Transmembrane helix</keyword>
<feature type="region of interest" description="Disordered" evidence="23">
    <location>
        <begin position="412"/>
        <end position="447"/>
    </location>
</feature>
<evidence type="ECO:0000256" key="10">
    <source>
        <dbReference type="ARBA" id="ARBA00022741"/>
    </source>
</evidence>
<feature type="region of interest" description="Disordered" evidence="23">
    <location>
        <begin position="479"/>
        <end position="534"/>
    </location>
</feature>
<evidence type="ECO:0000313" key="27">
    <source>
        <dbReference type="EMBL" id="GAA1191501.1"/>
    </source>
</evidence>